<proteinExistence type="predicted"/>
<dbReference type="EMBL" id="LS483364">
    <property type="protein sequence ID" value="SQF72177.1"/>
    <property type="molecule type" value="Genomic_DNA"/>
</dbReference>
<evidence type="ECO:0000313" key="4">
    <source>
        <dbReference type="Proteomes" id="UP000248534"/>
    </source>
</evidence>
<dbReference type="AlphaFoldDB" id="A0A2X3YND9"/>
<organism evidence="3 4">
    <name type="scientific">Streptococcus sanguinis</name>
    <dbReference type="NCBI Taxonomy" id="1305"/>
    <lineage>
        <taxon>Bacteria</taxon>
        <taxon>Bacillati</taxon>
        <taxon>Bacillota</taxon>
        <taxon>Bacilli</taxon>
        <taxon>Lactobacillales</taxon>
        <taxon>Streptococcaceae</taxon>
        <taxon>Streptococcus</taxon>
    </lineage>
</organism>
<gene>
    <name evidence="3" type="ORF">NCTC11086_02133</name>
</gene>
<dbReference type="Proteomes" id="UP000248534">
    <property type="component" value="Chromosome 1"/>
</dbReference>
<keyword evidence="1" id="KW-0175">Coiled coil</keyword>
<sequence>MACKNEIETYLDNNSEHNPVIMTSVDEVTFVIKPTEDTVGEYPDNWYQIALSLAEAVAEKLSLPVLFGDYLPLERPPAGYTDGFTFQRFPYYFAIAWHKINFTMGIVIKFSASALSHYKATYQDHYSEAVDVHNIAQLLDDDYYELRLSRIDLAVDYFNYSMSVNDLYQGLKDKRYIITNHKAHKNLSKVSAQEVNGQAQTIYIGSKKKNVNALLRIYNKYQEQLDNHQARYKHLTRYCDSWLRMEVSYKGTYSNQILALLLTIDTPQDLSKLIANKMIDKYCFYDTDTGADLPFTSDLLRGLGRFPALDSLNSRNNDLVATISYLMKGSGLFPLLKKIEEIWGTQARNHFIIRLVQEYEINYTPNPDVRLWLTKFGSELSKLNFKDFLEDAFQIFYQKNNITPKDSAKKQESDVADGDKR</sequence>
<evidence type="ECO:0000256" key="1">
    <source>
        <dbReference type="SAM" id="Coils"/>
    </source>
</evidence>
<feature type="domain" description="Replication initiation protein-like C-terminal" evidence="2">
    <location>
        <begin position="148"/>
        <end position="289"/>
    </location>
</feature>
<name>A0A2X3YND9_STRSA</name>
<dbReference type="RefSeq" id="WP_111676685.1">
    <property type="nucleotide sequence ID" value="NZ_LS483364.1"/>
</dbReference>
<evidence type="ECO:0000313" key="3">
    <source>
        <dbReference type="EMBL" id="SQF72177.1"/>
    </source>
</evidence>
<dbReference type="Pfam" id="PF02486">
    <property type="entry name" value="Rep_trans"/>
    <property type="match status" value="1"/>
</dbReference>
<accession>A0A2X3YND9</accession>
<evidence type="ECO:0000259" key="2">
    <source>
        <dbReference type="Pfam" id="PF02486"/>
    </source>
</evidence>
<protein>
    <submittedName>
        <fullName evidence="3">Putative phage replication protein</fullName>
    </submittedName>
</protein>
<feature type="coiled-coil region" evidence="1">
    <location>
        <begin position="211"/>
        <end position="238"/>
    </location>
</feature>
<dbReference type="InterPro" id="IPR003491">
    <property type="entry name" value="REP-like_C"/>
</dbReference>
<reference evidence="3 4" key="1">
    <citation type="submission" date="2018-06" db="EMBL/GenBank/DDBJ databases">
        <authorList>
            <consortium name="Pathogen Informatics"/>
            <person name="Doyle S."/>
        </authorList>
    </citation>
    <scope>NUCLEOTIDE SEQUENCE [LARGE SCALE GENOMIC DNA]</scope>
    <source>
        <strain evidence="3 4">NCTC11086</strain>
    </source>
</reference>